<dbReference type="CDD" id="cd00761">
    <property type="entry name" value="Glyco_tranf_GTA_type"/>
    <property type="match status" value="1"/>
</dbReference>
<evidence type="ECO:0000313" key="2">
    <source>
        <dbReference type="EMBL" id="OIJ28369.1"/>
    </source>
</evidence>
<dbReference type="AlphaFoldDB" id="A0A1J4ND18"/>
<dbReference type="SUPFAM" id="SSF53448">
    <property type="entry name" value="Nucleotide-diphospho-sugar transferases"/>
    <property type="match status" value="1"/>
</dbReference>
<feature type="domain" description="Glycosyltransferase 2-like" evidence="1">
    <location>
        <begin position="388"/>
        <end position="487"/>
    </location>
</feature>
<gene>
    <name evidence="2" type="ORF">UG56_002845</name>
</gene>
<name>A0A1J4ND18_9ACTN</name>
<protein>
    <recommendedName>
        <fullName evidence="1">Glycosyltransferase 2-like domain-containing protein</fullName>
    </recommendedName>
</protein>
<dbReference type="Gene3D" id="3.90.550.10">
    <property type="entry name" value="Spore Coat Polysaccharide Biosynthesis Protein SpsA, Chain A"/>
    <property type="match status" value="1"/>
</dbReference>
<dbReference type="InterPro" id="IPR029044">
    <property type="entry name" value="Nucleotide-diphossugar_trans"/>
</dbReference>
<keyword evidence="3" id="KW-1185">Reference proteome</keyword>
<dbReference type="STRING" id="1844.UG56_002845"/>
<evidence type="ECO:0000259" key="1">
    <source>
        <dbReference type="Pfam" id="PF00535"/>
    </source>
</evidence>
<sequence length="599" mass="64731">MLASTEDVRTFLAQLPRPAGQVSIVVADVDLVRVLTLADPEVTAQRFAMRIERWESPHSRWNGRLGWAPGVLRHEVRYPRSGVGAAEVEIVLREPISLAAIVRAVYPLFAVTRGQHGYGHVELGTDALVPAGLGLLPTPVAPGIPELPVDHLSGVGLSLADFGLVSDRSRLAELTAVKDDPSDTVFRHPLAVDAMTGHLVVSDRGIAPLVDLNVHNPVGRFQGWYDPDGWLTATLAGGQLRLEPTATSSSAATGFAQALTEPLRAAHVRSLRRIESVDLSGLEVADADEERAVYRRLAELAATGVILHSLPAAMRLAEDVLGKELAAMLRLPHRPGSGLVRELRSVPQRREAMERFGGFFELAGHTQEHGHRLLPKVSAVLSTMRPGRVAGVIEALAAQRYPHVEIIVAVHGAEGPLPPRLEKVIAATGAIVTRHEKAKAFGSVLADAARAASGDLIVKIDDDDIYGPQVIGDLVLAYLYSGADMVGKTTEYLYLEALDHTVHRTFATEAYHYQLAGGAMMLSTGMLNEIGGWRPTPNSTDRSVLIRAGNAGAIGYRTHGLGYIYIRHADGHTWRRDDSSLVAGSYEQWPRFMPEIVEG</sequence>
<dbReference type="Pfam" id="PF00535">
    <property type="entry name" value="Glycos_transf_2"/>
    <property type="match status" value="1"/>
</dbReference>
<reference evidence="2" key="1">
    <citation type="submission" date="2016-10" db="EMBL/GenBank/DDBJ databases">
        <title>Draft Genome Sequence of Nocardioides luteus Strain BAFB, an Alkane-Degrading Bacterium Isolated from JP-7 Polluted Soil.</title>
        <authorList>
            <person name="Brown L."/>
            <person name="Ruiz O.N."/>
            <person name="Gunasekera T."/>
        </authorList>
    </citation>
    <scope>NUCLEOTIDE SEQUENCE [LARGE SCALE GENOMIC DNA]</scope>
    <source>
        <strain evidence="2">BAFB</strain>
    </source>
</reference>
<organism evidence="2 3">
    <name type="scientific">Nocardioides luteus</name>
    <dbReference type="NCBI Taxonomy" id="1844"/>
    <lineage>
        <taxon>Bacteria</taxon>
        <taxon>Bacillati</taxon>
        <taxon>Actinomycetota</taxon>
        <taxon>Actinomycetes</taxon>
        <taxon>Propionibacteriales</taxon>
        <taxon>Nocardioidaceae</taxon>
        <taxon>Nocardioides</taxon>
    </lineage>
</organism>
<proteinExistence type="predicted"/>
<comment type="caution">
    <text evidence="2">The sequence shown here is derived from an EMBL/GenBank/DDBJ whole genome shotgun (WGS) entry which is preliminary data.</text>
</comment>
<evidence type="ECO:0000313" key="3">
    <source>
        <dbReference type="Proteomes" id="UP000033772"/>
    </source>
</evidence>
<dbReference type="InterPro" id="IPR001173">
    <property type="entry name" value="Glyco_trans_2-like"/>
</dbReference>
<accession>A0A1J4ND18</accession>
<dbReference type="Proteomes" id="UP000033772">
    <property type="component" value="Unassembled WGS sequence"/>
</dbReference>
<dbReference type="EMBL" id="JZDQ02000003">
    <property type="protein sequence ID" value="OIJ28369.1"/>
    <property type="molecule type" value="Genomic_DNA"/>
</dbReference>